<keyword evidence="8" id="KW-1185">Reference proteome</keyword>
<accession>A0A4P7XKR1</accession>
<dbReference type="InterPro" id="IPR036291">
    <property type="entry name" value="NAD(P)-bd_dom_sf"/>
</dbReference>
<dbReference type="SUPFAM" id="SSF51735">
    <property type="entry name" value="NAD(P)-binding Rossmann-fold domains"/>
    <property type="match status" value="1"/>
</dbReference>
<evidence type="ECO:0000259" key="6">
    <source>
        <dbReference type="Pfam" id="PF02826"/>
    </source>
</evidence>
<gene>
    <name evidence="7" type="ORF">soil367_17055</name>
</gene>
<keyword evidence="3" id="KW-0520">NAD</keyword>
<evidence type="ECO:0000256" key="3">
    <source>
        <dbReference type="ARBA" id="ARBA00023027"/>
    </source>
</evidence>
<evidence type="ECO:0000256" key="1">
    <source>
        <dbReference type="ARBA" id="ARBA00005854"/>
    </source>
</evidence>
<dbReference type="RefSeq" id="WP_136550206.1">
    <property type="nucleotide sequence ID" value="NZ_CP031093.1"/>
</dbReference>
<evidence type="ECO:0000259" key="5">
    <source>
        <dbReference type="Pfam" id="PF00389"/>
    </source>
</evidence>
<dbReference type="InterPro" id="IPR006140">
    <property type="entry name" value="D-isomer_DH_NAD-bd"/>
</dbReference>
<dbReference type="PANTHER" id="PTHR43761:SF1">
    <property type="entry name" value="D-ISOMER SPECIFIC 2-HYDROXYACID DEHYDROGENASE CATALYTIC DOMAIN-CONTAINING PROTEIN-RELATED"/>
    <property type="match status" value="1"/>
</dbReference>
<feature type="domain" description="D-isomer specific 2-hydroxyacid dehydrogenase NAD-binding" evidence="6">
    <location>
        <begin position="107"/>
        <end position="285"/>
    </location>
</feature>
<dbReference type="InterPro" id="IPR050418">
    <property type="entry name" value="D-iso_2-hydroxyacid_DH_PdxB"/>
</dbReference>
<dbReference type="InterPro" id="IPR029753">
    <property type="entry name" value="D-isomer_DH_CS"/>
</dbReference>
<dbReference type="AlphaFoldDB" id="A0A4P7XKR1"/>
<dbReference type="Gene3D" id="3.40.50.720">
    <property type="entry name" value="NAD(P)-binding Rossmann-like Domain"/>
    <property type="match status" value="2"/>
</dbReference>
<feature type="domain" description="D-isomer specific 2-hydroxyacid dehydrogenase catalytic" evidence="5">
    <location>
        <begin position="24"/>
        <end position="312"/>
    </location>
</feature>
<dbReference type="Proteomes" id="UP000298049">
    <property type="component" value="Chromosome"/>
</dbReference>
<dbReference type="EMBL" id="CP031093">
    <property type="protein sequence ID" value="QCF27495.1"/>
    <property type="molecule type" value="Genomic_DNA"/>
</dbReference>
<dbReference type="NCBIfam" id="NF005069">
    <property type="entry name" value="PRK06487.1"/>
    <property type="match status" value="1"/>
</dbReference>
<organism evidence="7 8">
    <name type="scientific">Hydrocarboniclastica marina</name>
    <dbReference type="NCBI Taxonomy" id="2259620"/>
    <lineage>
        <taxon>Bacteria</taxon>
        <taxon>Pseudomonadati</taxon>
        <taxon>Pseudomonadota</taxon>
        <taxon>Gammaproteobacteria</taxon>
        <taxon>Alteromonadales</taxon>
        <taxon>Alteromonadaceae</taxon>
        <taxon>Hydrocarboniclastica</taxon>
    </lineage>
</organism>
<proteinExistence type="inferred from homology"/>
<dbReference type="KEGG" id="hmi:soil367_17055"/>
<dbReference type="InterPro" id="IPR006139">
    <property type="entry name" value="D-isomer_2_OHA_DH_cat_dom"/>
</dbReference>
<dbReference type="SUPFAM" id="SSF52283">
    <property type="entry name" value="Formate/glycerate dehydrogenase catalytic domain-like"/>
    <property type="match status" value="1"/>
</dbReference>
<dbReference type="CDD" id="cd12162">
    <property type="entry name" value="2-Hacid_dh_4"/>
    <property type="match status" value="1"/>
</dbReference>
<evidence type="ECO:0000313" key="7">
    <source>
        <dbReference type="EMBL" id="QCF27495.1"/>
    </source>
</evidence>
<protein>
    <submittedName>
        <fullName evidence="7">2-hydroxyacid dehydrogenase</fullName>
    </submittedName>
</protein>
<dbReference type="Pfam" id="PF02826">
    <property type="entry name" value="2-Hacid_dh_C"/>
    <property type="match status" value="1"/>
</dbReference>
<sequence>MKAVFLDGYSLDRGDLDFSALRAQVDSLVIYPQTRPEEVATRLAGYDIVLTNKVPLGRQSLQDSAIKMVCVAATGTNNIDLQACRALGIAVTNCQGYGTDSVAQHTLALMLNLSSRMPDYARAVSAGHWHTSSQFCLLDYPIHEMAGKTLGIVGYGTLGQRVAQLGNAFGMNILVSARPGSAASNGRVDFDELLERVDFLSLHCPLTETTHHLMSTREFSLMKRSAYLINTARGGLVDETALAGALEHGDIAGAGLDVVDGEPPAAQSPLFVRPLPNLIITPHCGWGALEARQRIVGQIAENIRSWQGGAPVRVVA</sequence>
<dbReference type="Pfam" id="PF00389">
    <property type="entry name" value="2-Hacid_dh"/>
    <property type="match status" value="1"/>
</dbReference>
<dbReference type="FunFam" id="3.40.50.720:FF:000203">
    <property type="entry name" value="D-3-phosphoglycerate dehydrogenase (SerA)"/>
    <property type="match status" value="1"/>
</dbReference>
<evidence type="ECO:0000256" key="2">
    <source>
        <dbReference type="ARBA" id="ARBA00023002"/>
    </source>
</evidence>
<dbReference type="GO" id="GO:0051287">
    <property type="term" value="F:NAD binding"/>
    <property type="evidence" value="ECO:0007669"/>
    <property type="project" value="InterPro"/>
</dbReference>
<dbReference type="PANTHER" id="PTHR43761">
    <property type="entry name" value="D-ISOMER SPECIFIC 2-HYDROXYACID DEHYDROGENASE FAMILY PROTEIN (AFU_ORTHOLOGUE AFUA_1G13630)"/>
    <property type="match status" value="1"/>
</dbReference>
<dbReference type="OrthoDB" id="9805416at2"/>
<evidence type="ECO:0000313" key="8">
    <source>
        <dbReference type="Proteomes" id="UP000298049"/>
    </source>
</evidence>
<name>A0A4P7XKR1_9ALTE</name>
<reference evidence="7 8" key="1">
    <citation type="submission" date="2018-07" db="EMBL/GenBank/DDBJ databases">
        <title>Marsedoiliclastica nanhaica gen. nov. sp. nov., a novel marine hydrocarbonoclastic bacterium isolated from an in-situ enriched hydrocarbon-degrading consortium in deep-sea sediment.</title>
        <authorList>
            <person name="Dong C."/>
            <person name="Ma T."/>
            <person name="Liu R."/>
            <person name="Shao Z."/>
        </authorList>
    </citation>
    <scope>NUCLEOTIDE SEQUENCE [LARGE SCALE GENOMIC DNA]</scope>
    <source>
        <strain evidence="8">soil36-7</strain>
    </source>
</reference>
<comment type="similarity">
    <text evidence="1 4">Belongs to the D-isomer specific 2-hydroxyacid dehydrogenase family.</text>
</comment>
<evidence type="ECO:0000256" key="4">
    <source>
        <dbReference type="RuleBase" id="RU003719"/>
    </source>
</evidence>
<dbReference type="PROSITE" id="PS00671">
    <property type="entry name" value="D_2_HYDROXYACID_DH_3"/>
    <property type="match status" value="1"/>
</dbReference>
<dbReference type="GO" id="GO:0016616">
    <property type="term" value="F:oxidoreductase activity, acting on the CH-OH group of donors, NAD or NADP as acceptor"/>
    <property type="evidence" value="ECO:0007669"/>
    <property type="project" value="InterPro"/>
</dbReference>
<keyword evidence="2 4" id="KW-0560">Oxidoreductase</keyword>